<dbReference type="InterPro" id="IPR043130">
    <property type="entry name" value="CDP-OH_PTrfase_TM_dom"/>
</dbReference>
<organism evidence="3">
    <name type="scientific">marine metagenome</name>
    <dbReference type="NCBI Taxonomy" id="408172"/>
    <lineage>
        <taxon>unclassified sequences</taxon>
        <taxon>metagenomes</taxon>
        <taxon>ecological metagenomes</taxon>
    </lineage>
</organism>
<dbReference type="AlphaFoldDB" id="A0A382D2V5"/>
<dbReference type="InterPro" id="IPR000462">
    <property type="entry name" value="CDP-OH_P_trans"/>
</dbReference>
<keyword evidence="2" id="KW-0812">Transmembrane</keyword>
<dbReference type="Gene3D" id="1.20.120.1760">
    <property type="match status" value="1"/>
</dbReference>
<feature type="transmembrane region" description="Helical" evidence="2">
    <location>
        <begin position="96"/>
        <end position="114"/>
    </location>
</feature>
<evidence type="ECO:0000256" key="2">
    <source>
        <dbReference type="SAM" id="Phobius"/>
    </source>
</evidence>
<proteinExistence type="predicted"/>
<dbReference type="InterPro" id="IPR048254">
    <property type="entry name" value="CDP_ALCOHOL_P_TRANSF_CS"/>
</dbReference>
<dbReference type="GO" id="GO:0016780">
    <property type="term" value="F:phosphotransferase activity, for other substituted phosphate groups"/>
    <property type="evidence" value="ECO:0007669"/>
    <property type="project" value="InterPro"/>
</dbReference>
<keyword evidence="2" id="KW-1133">Transmembrane helix</keyword>
<gene>
    <name evidence="3" type="ORF">METZ01_LOCUS185690</name>
</gene>
<dbReference type="Pfam" id="PF01066">
    <property type="entry name" value="CDP-OH_P_transf"/>
    <property type="match status" value="1"/>
</dbReference>
<dbReference type="GO" id="GO:0016020">
    <property type="term" value="C:membrane"/>
    <property type="evidence" value="ECO:0007669"/>
    <property type="project" value="InterPro"/>
</dbReference>
<protein>
    <recommendedName>
        <fullName evidence="4">CDP-diacylglycerol--serine O-phosphatidyltransferase</fullName>
    </recommendedName>
</protein>
<evidence type="ECO:0000313" key="3">
    <source>
        <dbReference type="EMBL" id="SVB32836.1"/>
    </source>
</evidence>
<dbReference type="EMBL" id="UINC01037402">
    <property type="protein sequence ID" value="SVB32836.1"/>
    <property type="molecule type" value="Genomic_DNA"/>
</dbReference>
<feature type="transmembrane region" description="Helical" evidence="2">
    <location>
        <begin position="135"/>
        <end position="154"/>
    </location>
</feature>
<evidence type="ECO:0008006" key="4">
    <source>
        <dbReference type="Google" id="ProtNLM"/>
    </source>
</evidence>
<dbReference type="GO" id="GO:0008654">
    <property type="term" value="P:phospholipid biosynthetic process"/>
    <property type="evidence" value="ECO:0007669"/>
    <property type="project" value="InterPro"/>
</dbReference>
<reference evidence="3" key="1">
    <citation type="submission" date="2018-05" db="EMBL/GenBank/DDBJ databases">
        <authorList>
            <person name="Lanie J.A."/>
            <person name="Ng W.-L."/>
            <person name="Kazmierczak K.M."/>
            <person name="Andrzejewski T.M."/>
            <person name="Davidsen T.M."/>
            <person name="Wayne K.J."/>
            <person name="Tettelin H."/>
            <person name="Glass J.I."/>
            <person name="Rusch D."/>
            <person name="Podicherti R."/>
            <person name="Tsui H.-C.T."/>
            <person name="Winkler M.E."/>
        </authorList>
    </citation>
    <scope>NUCLEOTIDE SEQUENCE</scope>
</reference>
<keyword evidence="2" id="KW-0472">Membrane</keyword>
<keyword evidence="1" id="KW-0808">Transferase</keyword>
<sequence>MKKLDFRVLLPNVITLTGLSFGLSSIRFALESDFNLAIVCILFAGVCDALDGMLARHLKSESDLGAQLDSLSDFLSFGIAPGLLIYMSIFNQDSRIGAFAALAFIIFSCLRLALYNVRLEESKATDGEPEHFFTGIPTPMGAILIILPLTHSYMGYDWAYENLNFVAGYIILISGLLVSRIPTFSIKRKRSFIQSKLGFLVLFSVIAMSMINFLWITINILALIYLLTIPFSVIAWQSGSK</sequence>
<evidence type="ECO:0000256" key="1">
    <source>
        <dbReference type="ARBA" id="ARBA00022679"/>
    </source>
</evidence>
<feature type="transmembrane region" description="Helical" evidence="2">
    <location>
        <begin position="197"/>
        <end position="216"/>
    </location>
</feature>
<feature type="transmembrane region" description="Helical" evidence="2">
    <location>
        <begin position="166"/>
        <end position="185"/>
    </location>
</feature>
<feature type="transmembrane region" description="Helical" evidence="2">
    <location>
        <begin position="222"/>
        <end position="239"/>
    </location>
</feature>
<name>A0A382D2V5_9ZZZZ</name>
<accession>A0A382D2V5</accession>
<dbReference type="PROSITE" id="PS00379">
    <property type="entry name" value="CDP_ALCOHOL_P_TRANSF"/>
    <property type="match status" value="1"/>
</dbReference>
<feature type="transmembrane region" description="Helical" evidence="2">
    <location>
        <begin position="9"/>
        <end position="30"/>
    </location>
</feature>